<dbReference type="InterPro" id="IPR005467">
    <property type="entry name" value="His_kinase_dom"/>
</dbReference>
<dbReference type="Gene3D" id="3.30.565.10">
    <property type="entry name" value="Histidine kinase-like ATPase, C-terminal domain"/>
    <property type="match status" value="1"/>
</dbReference>
<evidence type="ECO:0000256" key="1">
    <source>
        <dbReference type="ARBA" id="ARBA00000085"/>
    </source>
</evidence>
<evidence type="ECO:0000256" key="7">
    <source>
        <dbReference type="ARBA" id="ARBA00022840"/>
    </source>
</evidence>
<dbReference type="EMBL" id="MRCB01000007">
    <property type="protein sequence ID" value="OKH24150.1"/>
    <property type="molecule type" value="Genomic_DNA"/>
</dbReference>
<feature type="transmembrane region" description="Helical" evidence="10">
    <location>
        <begin position="78"/>
        <end position="104"/>
    </location>
</feature>
<evidence type="ECO:0000256" key="6">
    <source>
        <dbReference type="ARBA" id="ARBA00022777"/>
    </source>
</evidence>
<feature type="transmembrane region" description="Helical" evidence="10">
    <location>
        <begin position="45"/>
        <end position="66"/>
    </location>
</feature>
<name>A0A1U7HKM6_9CYAN</name>
<reference evidence="12 13" key="1">
    <citation type="submission" date="2016-11" db="EMBL/GenBank/DDBJ databases">
        <title>Draft Genome Sequences of Nine Cyanobacterial Strains from Diverse Habitats.</title>
        <authorList>
            <person name="Zhu T."/>
            <person name="Hou S."/>
            <person name="Lu X."/>
            <person name="Hess W.R."/>
        </authorList>
    </citation>
    <scope>NUCLEOTIDE SEQUENCE [LARGE SCALE GENOMIC DNA]</scope>
    <source>
        <strain evidence="12 13">NIES-593</strain>
    </source>
</reference>
<comment type="catalytic activity">
    <reaction evidence="1">
        <text>ATP + protein L-histidine = ADP + protein N-phospho-L-histidine.</text>
        <dbReference type="EC" id="2.7.13.3"/>
    </reaction>
</comment>
<dbReference type="CDD" id="cd16917">
    <property type="entry name" value="HATPase_UhpB-NarQ-NarX-like"/>
    <property type="match status" value="1"/>
</dbReference>
<keyword evidence="10" id="KW-0472">Membrane</keyword>
<keyword evidence="6" id="KW-0418">Kinase</keyword>
<keyword evidence="13" id="KW-1185">Reference proteome</keyword>
<feature type="transmembrane region" description="Helical" evidence="10">
    <location>
        <begin position="20"/>
        <end position="39"/>
    </location>
</feature>
<protein>
    <recommendedName>
        <fullName evidence="2">histidine kinase</fullName>
        <ecNumber evidence="2">2.7.13.3</ecNumber>
    </recommendedName>
</protein>
<evidence type="ECO:0000259" key="11">
    <source>
        <dbReference type="PROSITE" id="PS50109"/>
    </source>
</evidence>
<dbReference type="InterPro" id="IPR050482">
    <property type="entry name" value="Sensor_HK_TwoCompSys"/>
</dbReference>
<dbReference type="AlphaFoldDB" id="A0A1U7HKM6"/>
<evidence type="ECO:0000313" key="12">
    <source>
        <dbReference type="EMBL" id="OKH24150.1"/>
    </source>
</evidence>
<dbReference type="Pfam" id="PF02518">
    <property type="entry name" value="HATPase_c"/>
    <property type="match status" value="1"/>
</dbReference>
<keyword evidence="10" id="KW-0812">Transmembrane</keyword>
<keyword evidence="3" id="KW-0597">Phosphoprotein</keyword>
<evidence type="ECO:0000256" key="5">
    <source>
        <dbReference type="ARBA" id="ARBA00022741"/>
    </source>
</evidence>
<feature type="domain" description="Histidine kinase" evidence="11">
    <location>
        <begin position="217"/>
        <end position="402"/>
    </location>
</feature>
<keyword evidence="9" id="KW-0175">Coiled coil</keyword>
<dbReference type="SUPFAM" id="SSF55874">
    <property type="entry name" value="ATPase domain of HSP90 chaperone/DNA topoisomerase II/histidine kinase"/>
    <property type="match status" value="1"/>
</dbReference>
<keyword evidence="5" id="KW-0547">Nucleotide-binding</keyword>
<comment type="caution">
    <text evidence="12">The sequence shown here is derived from an EMBL/GenBank/DDBJ whole genome shotgun (WGS) entry which is preliminary data.</text>
</comment>
<keyword evidence="7" id="KW-0067">ATP-binding</keyword>
<dbReference type="InterPro" id="IPR036890">
    <property type="entry name" value="HATPase_C_sf"/>
</dbReference>
<dbReference type="GO" id="GO:0005524">
    <property type="term" value="F:ATP binding"/>
    <property type="evidence" value="ECO:0007669"/>
    <property type="project" value="UniProtKB-KW"/>
</dbReference>
<dbReference type="InterPro" id="IPR011712">
    <property type="entry name" value="Sig_transdc_His_kin_sub3_dim/P"/>
</dbReference>
<feature type="transmembrane region" description="Helical" evidence="10">
    <location>
        <begin position="158"/>
        <end position="184"/>
    </location>
</feature>
<evidence type="ECO:0000256" key="8">
    <source>
        <dbReference type="ARBA" id="ARBA00023012"/>
    </source>
</evidence>
<evidence type="ECO:0000313" key="13">
    <source>
        <dbReference type="Proteomes" id="UP000186868"/>
    </source>
</evidence>
<dbReference type="STRING" id="1921803.NIES593_08310"/>
<dbReference type="Gene3D" id="1.20.5.1930">
    <property type="match status" value="1"/>
</dbReference>
<dbReference type="Pfam" id="PF07730">
    <property type="entry name" value="HisKA_3"/>
    <property type="match status" value="1"/>
</dbReference>
<feature type="coiled-coil region" evidence="9">
    <location>
        <begin position="188"/>
        <end position="215"/>
    </location>
</feature>
<dbReference type="EC" id="2.7.13.3" evidence="2"/>
<dbReference type="OrthoDB" id="199946at2"/>
<evidence type="ECO:0000256" key="2">
    <source>
        <dbReference type="ARBA" id="ARBA00012438"/>
    </source>
</evidence>
<evidence type="ECO:0000256" key="4">
    <source>
        <dbReference type="ARBA" id="ARBA00022679"/>
    </source>
</evidence>
<dbReference type="Proteomes" id="UP000186868">
    <property type="component" value="Unassembled WGS sequence"/>
</dbReference>
<feature type="transmembrane region" description="Helical" evidence="10">
    <location>
        <begin position="116"/>
        <end position="137"/>
    </location>
</feature>
<dbReference type="PANTHER" id="PTHR24421:SF10">
    <property type="entry name" value="NITRATE_NITRITE SENSOR PROTEIN NARQ"/>
    <property type="match status" value="1"/>
</dbReference>
<dbReference type="SMART" id="SM00387">
    <property type="entry name" value="HATPase_c"/>
    <property type="match status" value="1"/>
</dbReference>
<dbReference type="GO" id="GO:0016020">
    <property type="term" value="C:membrane"/>
    <property type="evidence" value="ECO:0007669"/>
    <property type="project" value="InterPro"/>
</dbReference>
<dbReference type="PANTHER" id="PTHR24421">
    <property type="entry name" value="NITRATE/NITRITE SENSOR PROTEIN NARX-RELATED"/>
    <property type="match status" value="1"/>
</dbReference>
<proteinExistence type="predicted"/>
<gene>
    <name evidence="12" type="ORF">NIES593_08310</name>
</gene>
<dbReference type="PROSITE" id="PS50109">
    <property type="entry name" value="HIS_KIN"/>
    <property type="match status" value="1"/>
</dbReference>
<dbReference type="InterPro" id="IPR003594">
    <property type="entry name" value="HATPase_dom"/>
</dbReference>
<dbReference type="GO" id="GO:0046983">
    <property type="term" value="F:protein dimerization activity"/>
    <property type="evidence" value="ECO:0007669"/>
    <property type="project" value="InterPro"/>
</dbReference>
<sequence length="402" mass="46301">MNERVIVSSSIPRTLRRVEWMILAVYFLLIPCLLFLNRHVAYPKPLIPCWLVFFLLAGCTWLSFFFPINRPLWQRRFYIYLEILLLTPAILMGWGLQLLLYLVFAKSCFLLKQKDVILTVIITGIVWHFFEIYDSLYRAPQTIEFLRLKATQIYEPQLIISGIIINNGGIYLAASIFVILFSYVSLAEQKSRQQAEALMKEMETLAAKLERTRIARDIHDSLGHTLTALNVQLELAQRLHSQDPSRVTQVLATAKNIADQAFQEARRAVYTIREKDFELKDAIASLIKPFQQNQFMKIKINWNLPQLSLQTSHQLYCIVQEGLTNIQRHSRASNIELCAQLTPTEIVLKIIDDGIGFDFKTVTSGYGLRGMQERVQMLEGEIQIASTPGFGTQIQVKIPYQE</sequence>
<accession>A0A1U7HKM6</accession>
<dbReference type="GO" id="GO:0000155">
    <property type="term" value="F:phosphorelay sensor kinase activity"/>
    <property type="evidence" value="ECO:0007669"/>
    <property type="project" value="InterPro"/>
</dbReference>
<evidence type="ECO:0000256" key="9">
    <source>
        <dbReference type="SAM" id="Coils"/>
    </source>
</evidence>
<evidence type="ECO:0000256" key="3">
    <source>
        <dbReference type="ARBA" id="ARBA00022553"/>
    </source>
</evidence>
<evidence type="ECO:0000256" key="10">
    <source>
        <dbReference type="SAM" id="Phobius"/>
    </source>
</evidence>
<dbReference type="RefSeq" id="WP_073599135.1">
    <property type="nucleotide sequence ID" value="NZ_MRCB01000007.1"/>
</dbReference>
<organism evidence="12 13">
    <name type="scientific">Hydrococcus rivularis NIES-593</name>
    <dbReference type="NCBI Taxonomy" id="1921803"/>
    <lineage>
        <taxon>Bacteria</taxon>
        <taxon>Bacillati</taxon>
        <taxon>Cyanobacteriota</taxon>
        <taxon>Cyanophyceae</taxon>
        <taxon>Pleurocapsales</taxon>
        <taxon>Hydrococcaceae</taxon>
        <taxon>Hydrococcus</taxon>
    </lineage>
</organism>
<keyword evidence="4" id="KW-0808">Transferase</keyword>
<keyword evidence="10" id="KW-1133">Transmembrane helix</keyword>
<keyword evidence="8" id="KW-0902">Two-component regulatory system</keyword>